<name>A0AA38NYH3_9AGAR</name>
<feature type="domain" description="CxC2-like cysteine cluster KDZ transposase-associated" evidence="1">
    <location>
        <begin position="34"/>
        <end position="142"/>
    </location>
</feature>
<evidence type="ECO:0000313" key="2">
    <source>
        <dbReference type="EMBL" id="KAJ3832836.1"/>
    </source>
</evidence>
<dbReference type="AlphaFoldDB" id="A0AA38NYH3"/>
<sequence length="429" mass="48668">MELLCQACCIHAHCCKSLDRIEKWMGSFFECIALQSLGLSVQIRHEDGSMCTNPTLQFSKFMVVHTNGVHILSVCFCGCPWNVEHEPWAQLMLSEWYPATVCQPQTAFTFQVLELFQLLNFEGKVMVYHFYHSLEHLMDNTGCVKIPWRNLRVLKRGGRGNNRIRTVEETNEGELAVRCIACPRPDINLPIEWEKAPPEKHWQEDPSLQDGFSYFVKYKPYAEFCENLKDQAEMSTCTGLSAVDHANTKYSKGYSVTGAGCCTCGCHEVVFANGWSKRLQEWLLQLPPLLRLNIVLRIVKFVIPKLHILGHLQKCQEQYLLLFTEGAGKSDMEGIERICSALGLVGNSMKEMGPASRQETIEDHIGDWNWSKVVALGASLPDVQLELLREEQAKERVVSAAGSTEVEDERSGHSPTDYIFMLLDLEDTQ</sequence>
<dbReference type="InterPro" id="IPR040521">
    <property type="entry name" value="KDZ"/>
</dbReference>
<reference evidence="2" key="1">
    <citation type="submission" date="2022-08" db="EMBL/GenBank/DDBJ databases">
        <authorList>
            <consortium name="DOE Joint Genome Institute"/>
            <person name="Min B."/>
            <person name="Riley R."/>
            <person name="Sierra-Patev S."/>
            <person name="Naranjo-Ortiz M."/>
            <person name="Looney B."/>
            <person name="Konkel Z."/>
            <person name="Slot J.C."/>
            <person name="Sakamoto Y."/>
            <person name="Steenwyk J.L."/>
            <person name="Rokas A."/>
            <person name="Carro J."/>
            <person name="Camarero S."/>
            <person name="Ferreira P."/>
            <person name="Molpeceres G."/>
            <person name="Ruiz-Duenas F.J."/>
            <person name="Serrano A."/>
            <person name="Henrissat B."/>
            <person name="Drula E."/>
            <person name="Hughes K.W."/>
            <person name="Mata J.L."/>
            <person name="Ishikawa N.K."/>
            <person name="Vargas-Isla R."/>
            <person name="Ushijima S."/>
            <person name="Smith C.A."/>
            <person name="Ahrendt S."/>
            <person name="Andreopoulos W."/>
            <person name="He G."/>
            <person name="Labutti K."/>
            <person name="Lipzen A."/>
            <person name="Ng V."/>
            <person name="Sandor L."/>
            <person name="Barry K."/>
            <person name="Martinez A.T."/>
            <person name="Xiao Y."/>
            <person name="Gibbons J.G."/>
            <person name="Terashima K."/>
            <person name="Hibbett D.S."/>
            <person name="Grigoriev I.V."/>
        </authorList>
    </citation>
    <scope>NUCLEOTIDE SEQUENCE</scope>
    <source>
        <strain evidence="2">TFB9207</strain>
    </source>
</reference>
<gene>
    <name evidence="2" type="ORF">F5878DRAFT_654527</name>
</gene>
<proteinExistence type="predicted"/>
<evidence type="ECO:0000313" key="3">
    <source>
        <dbReference type="Proteomes" id="UP001163846"/>
    </source>
</evidence>
<accession>A0AA38NYH3</accession>
<dbReference type="EMBL" id="MU806841">
    <property type="protein sequence ID" value="KAJ3832836.1"/>
    <property type="molecule type" value="Genomic_DNA"/>
</dbReference>
<dbReference type="Pfam" id="PF18758">
    <property type="entry name" value="KDZ"/>
    <property type="match status" value="2"/>
</dbReference>
<evidence type="ECO:0000259" key="1">
    <source>
        <dbReference type="Pfam" id="PF18803"/>
    </source>
</evidence>
<keyword evidence="3" id="KW-1185">Reference proteome</keyword>
<comment type="caution">
    <text evidence="2">The sequence shown here is derived from an EMBL/GenBank/DDBJ whole genome shotgun (WGS) entry which is preliminary data.</text>
</comment>
<protein>
    <recommendedName>
        <fullName evidence="1">CxC2-like cysteine cluster KDZ transposase-associated domain-containing protein</fullName>
    </recommendedName>
</protein>
<dbReference type="Pfam" id="PF18803">
    <property type="entry name" value="CxC2"/>
    <property type="match status" value="1"/>
</dbReference>
<organism evidence="2 3">
    <name type="scientific">Lentinula raphanica</name>
    <dbReference type="NCBI Taxonomy" id="153919"/>
    <lineage>
        <taxon>Eukaryota</taxon>
        <taxon>Fungi</taxon>
        <taxon>Dikarya</taxon>
        <taxon>Basidiomycota</taxon>
        <taxon>Agaricomycotina</taxon>
        <taxon>Agaricomycetes</taxon>
        <taxon>Agaricomycetidae</taxon>
        <taxon>Agaricales</taxon>
        <taxon>Marasmiineae</taxon>
        <taxon>Omphalotaceae</taxon>
        <taxon>Lentinula</taxon>
    </lineage>
</organism>
<dbReference type="InterPro" id="IPR041457">
    <property type="entry name" value="CxC2_KDZ-assoc"/>
</dbReference>
<dbReference type="Proteomes" id="UP001163846">
    <property type="component" value="Unassembled WGS sequence"/>
</dbReference>